<dbReference type="Pfam" id="PF00067">
    <property type="entry name" value="p450"/>
    <property type="match status" value="1"/>
</dbReference>
<dbReference type="Proteomes" id="UP000447434">
    <property type="component" value="Chromosome 22"/>
</dbReference>
<gene>
    <name evidence="8" type="ORF">Lalb_Chr22g0360731</name>
</gene>
<evidence type="ECO:0000256" key="5">
    <source>
        <dbReference type="ARBA" id="ARBA00023002"/>
    </source>
</evidence>
<reference evidence="9" key="1">
    <citation type="journal article" date="2020" name="Nat. Commun.">
        <title>Genome sequence of the cluster root forming white lupin.</title>
        <authorList>
            <person name="Hufnagel B."/>
            <person name="Marques A."/>
            <person name="Soriano A."/>
            <person name="Marques L."/>
            <person name="Divol F."/>
            <person name="Doumas P."/>
            <person name="Sallet E."/>
            <person name="Mancinotti D."/>
            <person name="Carrere S."/>
            <person name="Marande W."/>
            <person name="Arribat S."/>
            <person name="Keller J."/>
            <person name="Huneau C."/>
            <person name="Blein T."/>
            <person name="Aime D."/>
            <person name="Laguerre M."/>
            <person name="Taylor J."/>
            <person name="Schubert V."/>
            <person name="Nelson M."/>
            <person name="Geu-Flores F."/>
            <person name="Crespi M."/>
            <person name="Gallardo-Guerrero K."/>
            <person name="Delaux P.-M."/>
            <person name="Salse J."/>
            <person name="Berges H."/>
            <person name="Guyot R."/>
            <person name="Gouzy J."/>
            <person name="Peret B."/>
        </authorList>
    </citation>
    <scope>NUCLEOTIDE SEQUENCE [LARGE SCALE GENOMIC DNA]</scope>
    <source>
        <strain evidence="9">cv. Amiga</strain>
    </source>
</reference>
<dbReference type="Gene3D" id="1.10.630.10">
    <property type="entry name" value="Cytochrome P450"/>
    <property type="match status" value="1"/>
</dbReference>
<comment type="cofactor">
    <cofactor evidence="1">
        <name>heme</name>
        <dbReference type="ChEBI" id="CHEBI:30413"/>
    </cofactor>
</comment>
<dbReference type="GO" id="GO:0005506">
    <property type="term" value="F:iron ion binding"/>
    <property type="evidence" value="ECO:0007669"/>
    <property type="project" value="InterPro"/>
</dbReference>
<dbReference type="OrthoDB" id="1470350at2759"/>
<dbReference type="PANTHER" id="PTHR24296">
    <property type="entry name" value="CYTOCHROME P450"/>
    <property type="match status" value="1"/>
</dbReference>
<dbReference type="GO" id="GO:0016705">
    <property type="term" value="F:oxidoreductase activity, acting on paired donors, with incorporation or reduction of molecular oxygen"/>
    <property type="evidence" value="ECO:0007669"/>
    <property type="project" value="InterPro"/>
</dbReference>
<evidence type="ECO:0000313" key="9">
    <source>
        <dbReference type="Proteomes" id="UP000447434"/>
    </source>
</evidence>
<comment type="caution">
    <text evidence="8">The sequence shown here is derived from an EMBL/GenBank/DDBJ whole genome shotgun (WGS) entry which is preliminary data.</text>
</comment>
<comment type="similarity">
    <text evidence="2">Belongs to the cytochrome P450 family.</text>
</comment>
<dbReference type="AlphaFoldDB" id="A0A6A4NDU2"/>
<keyword evidence="4" id="KW-0479">Metal-binding</keyword>
<evidence type="ECO:0000256" key="2">
    <source>
        <dbReference type="ARBA" id="ARBA00010617"/>
    </source>
</evidence>
<evidence type="ECO:0000256" key="4">
    <source>
        <dbReference type="ARBA" id="ARBA00022723"/>
    </source>
</evidence>
<name>A0A6A4NDU2_LUPAL</name>
<organism evidence="8 9">
    <name type="scientific">Lupinus albus</name>
    <name type="common">White lupine</name>
    <name type="synonym">Lupinus termis</name>
    <dbReference type="NCBI Taxonomy" id="3870"/>
    <lineage>
        <taxon>Eukaryota</taxon>
        <taxon>Viridiplantae</taxon>
        <taxon>Streptophyta</taxon>
        <taxon>Embryophyta</taxon>
        <taxon>Tracheophyta</taxon>
        <taxon>Spermatophyta</taxon>
        <taxon>Magnoliopsida</taxon>
        <taxon>eudicotyledons</taxon>
        <taxon>Gunneridae</taxon>
        <taxon>Pentapetalae</taxon>
        <taxon>rosids</taxon>
        <taxon>fabids</taxon>
        <taxon>Fabales</taxon>
        <taxon>Fabaceae</taxon>
        <taxon>Papilionoideae</taxon>
        <taxon>50 kb inversion clade</taxon>
        <taxon>genistoids sensu lato</taxon>
        <taxon>core genistoids</taxon>
        <taxon>Genisteae</taxon>
        <taxon>Lupinus</taxon>
    </lineage>
</organism>
<dbReference type="InterPro" id="IPR001128">
    <property type="entry name" value="Cyt_P450"/>
</dbReference>
<keyword evidence="5" id="KW-0560">Oxidoreductase</keyword>
<keyword evidence="9" id="KW-1185">Reference proteome</keyword>
<evidence type="ECO:0000256" key="1">
    <source>
        <dbReference type="ARBA" id="ARBA00001971"/>
    </source>
</evidence>
<evidence type="ECO:0000313" key="8">
    <source>
        <dbReference type="EMBL" id="KAE9588925.1"/>
    </source>
</evidence>
<sequence>MMIWYPEILVAVLCFFFLYQWRYHKVWPILGMLPEIILNLSQLHDFIAKHLKDFEGTYNFIGPLFTDMNFIATCDPLNVHHVLSKNFVNYHKGPNFREIFDVFGDGIFTADSETWKSSRTLLHSLFKDRNFDMFLEKTIHKKIKGNLLPILDQTQQHGKVLDLQEVFNRFTFDNICSIVLGFDPNSLSIDFPNVACEKAFNDAEESIFYRHIVPTSFWKLQRFLQLGQEKKMTKACKTFDKFLDTCIASKHEELRKCNKIKMTQDYYSDCDDLLTTLMREMHDDEDHKFLRDTAFNLFVAGRDTITSALTWFFWLIATHPLIKDKIIEEIKENFGGKEGNEKMILGVEEVRKLVYLHAALCESLRLFPPIPYERKQAIKSDFLPSGHYVKPGTSFSMHIF</sequence>
<evidence type="ECO:0000256" key="7">
    <source>
        <dbReference type="ARBA" id="ARBA00023033"/>
    </source>
</evidence>
<dbReference type="InterPro" id="IPR002401">
    <property type="entry name" value="Cyt_P450_E_grp-I"/>
</dbReference>
<keyword evidence="7" id="KW-0503">Monooxygenase</keyword>
<protein>
    <submittedName>
        <fullName evidence="8">Putative cytochrome P450</fullName>
    </submittedName>
</protein>
<dbReference type="PRINTS" id="PR00463">
    <property type="entry name" value="EP450I"/>
</dbReference>
<keyword evidence="3" id="KW-0349">Heme</keyword>
<dbReference type="GO" id="GO:0004497">
    <property type="term" value="F:monooxygenase activity"/>
    <property type="evidence" value="ECO:0007669"/>
    <property type="project" value="UniProtKB-KW"/>
</dbReference>
<dbReference type="GO" id="GO:0020037">
    <property type="term" value="F:heme binding"/>
    <property type="evidence" value="ECO:0007669"/>
    <property type="project" value="InterPro"/>
</dbReference>
<dbReference type="InterPro" id="IPR036396">
    <property type="entry name" value="Cyt_P450_sf"/>
</dbReference>
<evidence type="ECO:0000256" key="3">
    <source>
        <dbReference type="ARBA" id="ARBA00022617"/>
    </source>
</evidence>
<dbReference type="SUPFAM" id="SSF48264">
    <property type="entry name" value="Cytochrome P450"/>
    <property type="match status" value="1"/>
</dbReference>
<evidence type="ECO:0000256" key="6">
    <source>
        <dbReference type="ARBA" id="ARBA00023004"/>
    </source>
</evidence>
<proteinExistence type="inferred from homology"/>
<accession>A0A6A4NDU2</accession>
<keyword evidence="6" id="KW-0408">Iron</keyword>
<dbReference type="EMBL" id="WOCE01000022">
    <property type="protein sequence ID" value="KAE9588925.1"/>
    <property type="molecule type" value="Genomic_DNA"/>
</dbReference>